<feature type="region of interest" description="Disordered" evidence="1">
    <location>
        <begin position="43"/>
        <end position="79"/>
    </location>
</feature>
<evidence type="ECO:0000256" key="1">
    <source>
        <dbReference type="SAM" id="MobiDB-lite"/>
    </source>
</evidence>
<sequence>MAQFRPEDVGLVLELLGVAQKTAAPDCPHVQRALDAVSTVLAQSEPGQSEPGGERAASSTASASGVLHSTVPAPSTSSTTAELSAQVSAAAERLTALRKGVMVQVVEEVCAQAEALRPALQTADLTLSAVSTTPGKADRRRSMDVDAVPPTAALHLSEDLNQAVDKLPALRARLDEVSRRMTNVLRAIEEQRSLGRSQPTPLRGLTPLKRAAEQDFSVVGVVARATCQ</sequence>
<evidence type="ECO:0000313" key="3">
    <source>
        <dbReference type="Proteomes" id="UP000236333"/>
    </source>
</evidence>
<protein>
    <submittedName>
        <fullName evidence="2">Uncharacterized protein</fullName>
    </submittedName>
</protein>
<name>A0A2J8AJG4_9CHLO</name>
<dbReference type="AlphaFoldDB" id="A0A2J8AJG4"/>
<reference evidence="2 3" key="1">
    <citation type="journal article" date="2017" name="Mol. Biol. Evol.">
        <title>The 4-celled Tetrabaena socialis nuclear genome reveals the essential components for genetic control of cell number at the origin of multicellularity in the volvocine lineage.</title>
        <authorList>
            <person name="Featherston J."/>
            <person name="Arakaki Y."/>
            <person name="Hanschen E.R."/>
            <person name="Ferris P.J."/>
            <person name="Michod R.E."/>
            <person name="Olson B.J.S.C."/>
            <person name="Nozaki H."/>
            <person name="Durand P.M."/>
        </authorList>
    </citation>
    <scope>NUCLEOTIDE SEQUENCE [LARGE SCALE GENOMIC DNA]</scope>
    <source>
        <strain evidence="2 3">NIES-571</strain>
    </source>
</reference>
<dbReference type="OrthoDB" id="537389at2759"/>
<gene>
    <name evidence="2" type="ORF">TSOC_000335</name>
</gene>
<feature type="compositionally biased region" description="Low complexity" evidence="1">
    <location>
        <begin position="69"/>
        <end position="79"/>
    </location>
</feature>
<dbReference type="EMBL" id="PGGS01000005">
    <property type="protein sequence ID" value="PNH12654.1"/>
    <property type="molecule type" value="Genomic_DNA"/>
</dbReference>
<keyword evidence="3" id="KW-1185">Reference proteome</keyword>
<organism evidence="2 3">
    <name type="scientific">Tetrabaena socialis</name>
    <dbReference type="NCBI Taxonomy" id="47790"/>
    <lineage>
        <taxon>Eukaryota</taxon>
        <taxon>Viridiplantae</taxon>
        <taxon>Chlorophyta</taxon>
        <taxon>core chlorophytes</taxon>
        <taxon>Chlorophyceae</taxon>
        <taxon>CS clade</taxon>
        <taxon>Chlamydomonadales</taxon>
        <taxon>Tetrabaenaceae</taxon>
        <taxon>Tetrabaena</taxon>
    </lineage>
</organism>
<evidence type="ECO:0000313" key="2">
    <source>
        <dbReference type="EMBL" id="PNH12654.1"/>
    </source>
</evidence>
<comment type="caution">
    <text evidence="2">The sequence shown here is derived from an EMBL/GenBank/DDBJ whole genome shotgun (WGS) entry which is preliminary data.</text>
</comment>
<proteinExistence type="predicted"/>
<dbReference type="Proteomes" id="UP000236333">
    <property type="component" value="Unassembled WGS sequence"/>
</dbReference>
<accession>A0A2J8AJG4</accession>